<feature type="transmembrane region" description="Helical" evidence="1">
    <location>
        <begin position="30"/>
        <end position="55"/>
    </location>
</feature>
<dbReference type="NCBIfam" id="TIGR00254">
    <property type="entry name" value="GGDEF"/>
    <property type="match status" value="1"/>
</dbReference>
<dbReference type="AlphaFoldDB" id="H5TPY5"/>
<dbReference type="GO" id="GO:1902201">
    <property type="term" value="P:negative regulation of bacterial-type flagellum-dependent cell motility"/>
    <property type="evidence" value="ECO:0007669"/>
    <property type="project" value="TreeGrafter"/>
</dbReference>
<protein>
    <recommendedName>
        <fullName evidence="2">GGDEF domain-containing protein</fullName>
    </recommendedName>
</protein>
<feature type="transmembrane region" description="Helical" evidence="1">
    <location>
        <begin position="116"/>
        <end position="134"/>
    </location>
</feature>
<evidence type="ECO:0000259" key="2">
    <source>
        <dbReference type="PROSITE" id="PS50887"/>
    </source>
</evidence>
<comment type="caution">
    <text evidence="3">The sequence shown here is derived from an EMBL/GenBank/DDBJ whole genome shotgun (WGS) entry which is preliminary data.</text>
</comment>
<feature type="transmembrane region" description="Helical" evidence="1">
    <location>
        <begin position="91"/>
        <end position="110"/>
    </location>
</feature>
<sequence length="368" mass="39741">MRVTVSSFLRQLLSRADYSWLLSYLESRGFLIWVRCAIAVGGLAISLTALLAAFAPPGVLWPHGRSVMLAMSVVALCWAARWLLWRWPSRTQSLVMMAGADIGIAAACFIHRDLVLGIAATPLFAVTGAYLSFFHSVRANLCHVLFAFLVAAAALIACGYVQGTQWLPLAASKAFIGLLSTALVLPFIQVGYRIFRSSADESTFDTLTGLLNRRGLKREVARTEFDDSPPQSPWTVLLIDLDDFKSVNDTYGHARGDDVLVAVAEAMTRTVDRDATVLAARFGGDEFVLATREPPLVGRIVAERIRETIGALTDPTVSVSVGVAGDDDGRRGVFELITEADRAMYKAKRSGGDRVMSAASRSGQGPGA</sequence>
<proteinExistence type="predicted"/>
<keyword evidence="1" id="KW-0472">Membrane</keyword>
<gene>
    <name evidence="3" type="ORF">GOOTI_170_00100</name>
</gene>
<dbReference type="Proteomes" id="UP000005038">
    <property type="component" value="Unassembled WGS sequence"/>
</dbReference>
<dbReference type="InterPro" id="IPR043128">
    <property type="entry name" value="Rev_trsase/Diguanyl_cyclase"/>
</dbReference>
<dbReference type="PANTHER" id="PTHR45138:SF9">
    <property type="entry name" value="DIGUANYLATE CYCLASE DGCM-RELATED"/>
    <property type="match status" value="1"/>
</dbReference>
<feature type="domain" description="GGDEF" evidence="2">
    <location>
        <begin position="232"/>
        <end position="360"/>
    </location>
</feature>
<feature type="transmembrane region" description="Helical" evidence="1">
    <location>
        <begin position="67"/>
        <end position="84"/>
    </location>
</feature>
<keyword evidence="4" id="KW-1185">Reference proteome</keyword>
<dbReference type="PROSITE" id="PS50887">
    <property type="entry name" value="GGDEF"/>
    <property type="match status" value="1"/>
</dbReference>
<dbReference type="SMART" id="SM00267">
    <property type="entry name" value="GGDEF"/>
    <property type="match status" value="1"/>
</dbReference>
<name>H5TPY5_GORO1</name>
<feature type="transmembrane region" description="Helical" evidence="1">
    <location>
        <begin position="141"/>
        <end position="162"/>
    </location>
</feature>
<dbReference type="InterPro" id="IPR050469">
    <property type="entry name" value="Diguanylate_Cyclase"/>
</dbReference>
<evidence type="ECO:0000313" key="3">
    <source>
        <dbReference type="EMBL" id="GAB35543.1"/>
    </source>
</evidence>
<dbReference type="OrthoDB" id="23692at2"/>
<evidence type="ECO:0000256" key="1">
    <source>
        <dbReference type="SAM" id="Phobius"/>
    </source>
</evidence>
<dbReference type="InterPro" id="IPR029787">
    <property type="entry name" value="Nucleotide_cyclase"/>
</dbReference>
<dbReference type="InterPro" id="IPR000160">
    <property type="entry name" value="GGDEF_dom"/>
</dbReference>
<dbReference type="CDD" id="cd01949">
    <property type="entry name" value="GGDEF"/>
    <property type="match status" value="1"/>
</dbReference>
<evidence type="ECO:0000313" key="4">
    <source>
        <dbReference type="Proteomes" id="UP000005038"/>
    </source>
</evidence>
<reference evidence="3" key="1">
    <citation type="submission" date="2012-02" db="EMBL/GenBank/DDBJ databases">
        <title>Whole genome shotgun sequence of Gordonia otitidis NBRC 100426.</title>
        <authorList>
            <person name="Yoshida I."/>
            <person name="Hosoyama A."/>
            <person name="Tsuchikane K."/>
            <person name="Katsumata H."/>
            <person name="Yamazaki S."/>
            <person name="Fujita N."/>
        </authorList>
    </citation>
    <scope>NUCLEOTIDE SEQUENCE [LARGE SCALE GENOMIC DNA]</scope>
    <source>
        <strain evidence="3">NBRC 100426</strain>
    </source>
</reference>
<dbReference type="GO" id="GO:0043709">
    <property type="term" value="P:cell adhesion involved in single-species biofilm formation"/>
    <property type="evidence" value="ECO:0007669"/>
    <property type="project" value="TreeGrafter"/>
</dbReference>
<accession>H5TPY5</accession>
<dbReference type="Gene3D" id="3.30.70.270">
    <property type="match status" value="1"/>
</dbReference>
<dbReference type="EMBL" id="BAFB01000170">
    <property type="protein sequence ID" value="GAB35543.1"/>
    <property type="molecule type" value="Genomic_DNA"/>
</dbReference>
<dbReference type="GO" id="GO:0005886">
    <property type="term" value="C:plasma membrane"/>
    <property type="evidence" value="ECO:0007669"/>
    <property type="project" value="TreeGrafter"/>
</dbReference>
<dbReference type="STRING" id="1108044.GOOTI_170_00100"/>
<dbReference type="Pfam" id="PF00990">
    <property type="entry name" value="GGDEF"/>
    <property type="match status" value="1"/>
</dbReference>
<keyword evidence="1" id="KW-1133">Transmembrane helix</keyword>
<dbReference type="SUPFAM" id="SSF55073">
    <property type="entry name" value="Nucleotide cyclase"/>
    <property type="match status" value="1"/>
</dbReference>
<feature type="transmembrane region" description="Helical" evidence="1">
    <location>
        <begin position="174"/>
        <end position="195"/>
    </location>
</feature>
<dbReference type="GO" id="GO:0052621">
    <property type="term" value="F:diguanylate cyclase activity"/>
    <property type="evidence" value="ECO:0007669"/>
    <property type="project" value="TreeGrafter"/>
</dbReference>
<keyword evidence="1" id="KW-0812">Transmembrane</keyword>
<dbReference type="PANTHER" id="PTHR45138">
    <property type="entry name" value="REGULATORY COMPONENTS OF SENSORY TRANSDUCTION SYSTEM"/>
    <property type="match status" value="1"/>
</dbReference>
<organism evidence="3 4">
    <name type="scientific">Gordonia otitidis (strain DSM 44809 / CCUG 52243 / JCM 12355 / NBRC 100426 / IFM 10032)</name>
    <dbReference type="NCBI Taxonomy" id="1108044"/>
    <lineage>
        <taxon>Bacteria</taxon>
        <taxon>Bacillati</taxon>
        <taxon>Actinomycetota</taxon>
        <taxon>Actinomycetes</taxon>
        <taxon>Mycobacteriales</taxon>
        <taxon>Gordoniaceae</taxon>
        <taxon>Gordonia</taxon>
    </lineage>
</organism>